<comment type="caution">
    <text evidence="2">The sequence shown here is derived from an EMBL/GenBank/DDBJ whole genome shotgun (WGS) entry which is preliminary data.</text>
</comment>
<dbReference type="SMR" id="A0A314L2X2"/>
<sequence length="86" mass="9832">MQVGEGRHCQNQTRMSHCRGREVMEKAEAMLLLMMMNEDEIPLQLLIGWMSRLPTFIPFMPNTLGFLLALSWPACFVVFASWASLA</sequence>
<accession>A0A314L2X2</accession>
<protein>
    <submittedName>
        <fullName evidence="2">Uncharacterized protein</fullName>
    </submittedName>
</protein>
<evidence type="ECO:0000313" key="2">
    <source>
        <dbReference type="EMBL" id="OIT35970.1"/>
    </source>
</evidence>
<gene>
    <name evidence="2" type="ORF">A4A49_27949</name>
</gene>
<keyword evidence="1" id="KW-0472">Membrane</keyword>
<name>A0A314L2X2_NICAT</name>
<keyword evidence="1" id="KW-0812">Transmembrane</keyword>
<evidence type="ECO:0000256" key="1">
    <source>
        <dbReference type="SAM" id="Phobius"/>
    </source>
</evidence>
<organism evidence="2 3">
    <name type="scientific">Nicotiana attenuata</name>
    <name type="common">Coyote tobacco</name>
    <dbReference type="NCBI Taxonomy" id="49451"/>
    <lineage>
        <taxon>Eukaryota</taxon>
        <taxon>Viridiplantae</taxon>
        <taxon>Streptophyta</taxon>
        <taxon>Embryophyta</taxon>
        <taxon>Tracheophyta</taxon>
        <taxon>Spermatophyta</taxon>
        <taxon>Magnoliopsida</taxon>
        <taxon>eudicotyledons</taxon>
        <taxon>Gunneridae</taxon>
        <taxon>Pentapetalae</taxon>
        <taxon>asterids</taxon>
        <taxon>lamiids</taxon>
        <taxon>Solanales</taxon>
        <taxon>Solanaceae</taxon>
        <taxon>Nicotianoideae</taxon>
        <taxon>Nicotianeae</taxon>
        <taxon>Nicotiana</taxon>
    </lineage>
</organism>
<dbReference type="EMBL" id="MJEQ01000491">
    <property type="protein sequence ID" value="OIT35970.1"/>
    <property type="molecule type" value="Genomic_DNA"/>
</dbReference>
<keyword evidence="1" id="KW-1133">Transmembrane helix</keyword>
<feature type="transmembrane region" description="Helical" evidence="1">
    <location>
        <begin position="66"/>
        <end position="85"/>
    </location>
</feature>
<evidence type="ECO:0000313" key="3">
    <source>
        <dbReference type="Proteomes" id="UP000187609"/>
    </source>
</evidence>
<reference evidence="2" key="1">
    <citation type="submission" date="2016-11" db="EMBL/GenBank/DDBJ databases">
        <title>The genome of Nicotiana attenuata.</title>
        <authorList>
            <person name="Xu S."/>
            <person name="Brockmoeller T."/>
            <person name="Gaquerel E."/>
            <person name="Navarro A."/>
            <person name="Kuhl H."/>
            <person name="Gase K."/>
            <person name="Ling Z."/>
            <person name="Zhou W."/>
            <person name="Kreitzer C."/>
            <person name="Stanke M."/>
            <person name="Tang H."/>
            <person name="Lyons E."/>
            <person name="Pandey P."/>
            <person name="Pandey S.P."/>
            <person name="Timmermann B."/>
            <person name="Baldwin I.T."/>
        </authorList>
    </citation>
    <scope>NUCLEOTIDE SEQUENCE [LARGE SCALE GENOMIC DNA]</scope>
    <source>
        <strain evidence="2">UT</strain>
    </source>
</reference>
<dbReference type="Gramene" id="OIT35970">
    <property type="protein sequence ID" value="OIT35970"/>
    <property type="gene ID" value="A4A49_27949"/>
</dbReference>
<proteinExistence type="predicted"/>
<dbReference type="Proteomes" id="UP000187609">
    <property type="component" value="Unassembled WGS sequence"/>
</dbReference>
<keyword evidence="3" id="KW-1185">Reference proteome</keyword>
<dbReference type="AlphaFoldDB" id="A0A314L2X2"/>